<comment type="caution">
    <text evidence="3">The sequence shown here is derived from an EMBL/GenBank/DDBJ whole genome shotgun (WGS) entry which is preliminary data.</text>
</comment>
<evidence type="ECO:0000313" key="4">
    <source>
        <dbReference type="Proteomes" id="UP000019402"/>
    </source>
</evidence>
<dbReference type="Pfam" id="PF00534">
    <property type="entry name" value="Glycos_transf_1"/>
    <property type="match status" value="1"/>
</dbReference>
<dbReference type="InterPro" id="IPR001296">
    <property type="entry name" value="Glyco_trans_1"/>
</dbReference>
<dbReference type="PANTHER" id="PTHR12526:SF637">
    <property type="entry name" value="GLYCOSYLTRANSFERASE EPSF-RELATED"/>
    <property type="match status" value="1"/>
</dbReference>
<gene>
    <name evidence="3" type="ORF">JCM21142_83152</name>
</gene>
<feature type="domain" description="Glycosyl transferase family 1" evidence="1">
    <location>
        <begin position="230"/>
        <end position="385"/>
    </location>
</feature>
<dbReference type="RefSeq" id="WP_027473161.1">
    <property type="nucleotide sequence ID" value="NZ_BAMD01000045.1"/>
</dbReference>
<dbReference type="Proteomes" id="UP000019402">
    <property type="component" value="Unassembled WGS sequence"/>
</dbReference>
<reference evidence="3 4" key="1">
    <citation type="journal article" date="2014" name="Genome Announc.">
        <title>Draft Genome Sequence of Cytophaga fermentans JCM 21142T, a Facultative Anaerobe Isolated from Marine Mud.</title>
        <authorList>
            <person name="Starns D."/>
            <person name="Oshima K."/>
            <person name="Suda W."/>
            <person name="Iino T."/>
            <person name="Yuki M."/>
            <person name="Inoue J."/>
            <person name="Kitamura K."/>
            <person name="Iida T."/>
            <person name="Darby A."/>
            <person name="Hattori M."/>
            <person name="Ohkuma M."/>
        </authorList>
    </citation>
    <scope>NUCLEOTIDE SEQUENCE [LARGE SCALE GENOMIC DNA]</scope>
    <source>
        <strain evidence="3 4">JCM 21142</strain>
    </source>
</reference>
<organism evidence="3 4">
    <name type="scientific">Saccharicrinis fermentans DSM 9555 = JCM 21142</name>
    <dbReference type="NCBI Taxonomy" id="869213"/>
    <lineage>
        <taxon>Bacteria</taxon>
        <taxon>Pseudomonadati</taxon>
        <taxon>Bacteroidota</taxon>
        <taxon>Bacteroidia</taxon>
        <taxon>Marinilabiliales</taxon>
        <taxon>Marinilabiliaceae</taxon>
        <taxon>Saccharicrinis</taxon>
    </lineage>
</organism>
<dbReference type="STRING" id="869213.GCA_000517085_03822"/>
<proteinExistence type="predicted"/>
<dbReference type="Gene3D" id="3.40.50.2000">
    <property type="entry name" value="Glycogen Phosphorylase B"/>
    <property type="match status" value="2"/>
</dbReference>
<name>W7YIZ2_9BACT</name>
<dbReference type="PANTHER" id="PTHR12526">
    <property type="entry name" value="GLYCOSYLTRANSFERASE"/>
    <property type="match status" value="1"/>
</dbReference>
<dbReference type="eggNOG" id="COG0438">
    <property type="taxonomic scope" value="Bacteria"/>
</dbReference>
<feature type="domain" description="Glycosyltransferase subfamily 4-like N-terminal" evidence="2">
    <location>
        <begin position="13"/>
        <end position="222"/>
    </location>
</feature>
<sequence length="420" mass="47686">MKVLIINKSTSNGGAAVAAYRLFNALKESGTDVKMLVEESSEGFNQVESIAHSKKEKKKAFRRFVKERLCFLPYEKNKKVRFKFSPASSGIDISKHPLVQEADIIHLHWVNQGFLSLKSLEKLFKLNKKIVWTLHDMWPFTGGCHYAGDCENFMNGCGKCQFLRNSGKKDLSHRILQRKKKLWNTTQMNAVGCSQWMEKAAKDSTLLQNHPVINIPNPIDPSVFCSLDKQQCRQEFDLPQKKKLLLFGAANINDPRKGFKQLIQALEFMDVRHPHLVKELELVTFGDCKSQAINKLPYKWHKIDFISDQNKIANLYNCADAFALPSMEDNLPNTAMESLACGVPVVAFNTGGVPEMIKHKETGYLATANNCDDFGMGIYHLLYENNADYMKYATTAFAKEKYANNTVAKQYNELYTSLVS</sequence>
<evidence type="ECO:0000313" key="3">
    <source>
        <dbReference type="EMBL" id="GAF04446.1"/>
    </source>
</evidence>
<keyword evidence="3" id="KW-0808">Transferase</keyword>
<dbReference type="Pfam" id="PF13439">
    <property type="entry name" value="Glyco_transf_4"/>
    <property type="match status" value="1"/>
</dbReference>
<dbReference type="InterPro" id="IPR028098">
    <property type="entry name" value="Glyco_trans_4-like_N"/>
</dbReference>
<keyword evidence="4" id="KW-1185">Reference proteome</keyword>
<accession>W7YIZ2</accession>
<evidence type="ECO:0000259" key="2">
    <source>
        <dbReference type="Pfam" id="PF13439"/>
    </source>
</evidence>
<dbReference type="AlphaFoldDB" id="W7YIZ2"/>
<protein>
    <submittedName>
        <fullName evidence="3">D-inositol-3-phosphate glycosyltransferase</fullName>
    </submittedName>
</protein>
<dbReference type="GO" id="GO:0016757">
    <property type="term" value="F:glycosyltransferase activity"/>
    <property type="evidence" value="ECO:0007669"/>
    <property type="project" value="InterPro"/>
</dbReference>
<dbReference type="EMBL" id="BAMD01000045">
    <property type="protein sequence ID" value="GAF04446.1"/>
    <property type="molecule type" value="Genomic_DNA"/>
</dbReference>
<evidence type="ECO:0000259" key="1">
    <source>
        <dbReference type="Pfam" id="PF00534"/>
    </source>
</evidence>
<dbReference type="SUPFAM" id="SSF53756">
    <property type="entry name" value="UDP-Glycosyltransferase/glycogen phosphorylase"/>
    <property type="match status" value="1"/>
</dbReference>
<dbReference type="OrthoDB" id="9768685at2"/>